<dbReference type="Pfam" id="PF02653">
    <property type="entry name" value="BPD_transp_2"/>
    <property type="match status" value="1"/>
</dbReference>
<evidence type="ECO:0000256" key="6">
    <source>
        <dbReference type="SAM" id="Phobius"/>
    </source>
</evidence>
<comment type="subcellular location">
    <subcellularLocation>
        <location evidence="1">Cell membrane</location>
        <topology evidence="1">Multi-pass membrane protein</topology>
    </subcellularLocation>
</comment>
<keyword evidence="2" id="KW-1003">Cell membrane</keyword>
<sequence length="323" mass="34614">MEELGLIGIIAFVFYTSLSYAAPLIFTGLGAVFSERSGVVNIGLEGIMQVGAFIGIISNLLLAEMFRGLTPWIAILIAMVIGSLFSLFLAISSVTFRADQIISGTALNMLAAGATVFLVKKIYDGKGQTPYIQETITRFDIPVLENIPVLGPLFFQNVYITSYLAVLAAIVGWFILFKTPFGLRLRSVGEHPTAADTMGIKVNRMRYIGVMISGALGGIGGAIFSQTITLDYSAATISGQGFMAIAAMIFGKWNPLGMMGAAIFFGFAQSLSVVGTNIPFIQDIPTVYLYILPYVLTILAIAGFIGRSVAPKALNTPYIKGQR</sequence>
<protein>
    <submittedName>
        <fullName evidence="7">ABC transporter permease</fullName>
    </submittedName>
</protein>
<feature type="transmembrane region" description="Helical" evidence="6">
    <location>
        <begin position="101"/>
        <end position="119"/>
    </location>
</feature>
<dbReference type="PANTHER" id="PTHR43370">
    <property type="entry name" value="SUGAR ABC TRANSPORTER INTEGRAL MEMBRANE PROTEIN-RELATED"/>
    <property type="match status" value="1"/>
</dbReference>
<evidence type="ECO:0000256" key="4">
    <source>
        <dbReference type="ARBA" id="ARBA00022989"/>
    </source>
</evidence>
<keyword evidence="4 6" id="KW-1133">Transmembrane helix</keyword>
<proteinExistence type="predicted"/>
<keyword evidence="5 6" id="KW-0472">Membrane</keyword>
<feature type="transmembrane region" description="Helical" evidence="6">
    <location>
        <begin position="69"/>
        <end position="89"/>
    </location>
</feature>
<feature type="transmembrane region" description="Helical" evidence="6">
    <location>
        <begin position="287"/>
        <end position="305"/>
    </location>
</feature>
<evidence type="ECO:0000313" key="7">
    <source>
        <dbReference type="EMBL" id="MCU9593029.1"/>
    </source>
</evidence>
<evidence type="ECO:0000256" key="5">
    <source>
        <dbReference type="ARBA" id="ARBA00023136"/>
    </source>
</evidence>
<evidence type="ECO:0000256" key="1">
    <source>
        <dbReference type="ARBA" id="ARBA00004651"/>
    </source>
</evidence>
<evidence type="ECO:0000256" key="2">
    <source>
        <dbReference type="ARBA" id="ARBA00022475"/>
    </source>
</evidence>
<keyword evidence="3 6" id="KW-0812">Transmembrane</keyword>
<feature type="transmembrane region" description="Helical" evidence="6">
    <location>
        <begin position="38"/>
        <end position="63"/>
    </location>
</feature>
<dbReference type="PANTHER" id="PTHR43370:SF1">
    <property type="entry name" value="GUANOSINE ABC TRANSPORTER PERMEASE PROTEIN NUPQ"/>
    <property type="match status" value="1"/>
</dbReference>
<feature type="transmembrane region" description="Helical" evidence="6">
    <location>
        <begin position="6"/>
        <end position="26"/>
    </location>
</feature>
<reference evidence="7 8" key="1">
    <citation type="submission" date="2022-10" db="EMBL/GenBank/DDBJ databases">
        <title>Description of Fervidibacillus gen. nov. in the family Fervidibacillaceae fam. nov. with two species, Fervidibacillus albus sp. nov., and Fervidibacillus halotolerans sp. nov., isolated from tidal flat sediments.</title>
        <authorList>
            <person name="Kwon K.K."/>
            <person name="Yang S.-H."/>
        </authorList>
    </citation>
    <scope>NUCLEOTIDE SEQUENCE [LARGE SCALE GENOMIC DNA]</scope>
    <source>
        <strain evidence="7 8">DSM 23332</strain>
    </source>
</reference>
<dbReference type="RefSeq" id="WP_263060725.1">
    <property type="nucleotide sequence ID" value="NZ_JAOUSE010000002.1"/>
</dbReference>
<feature type="transmembrane region" description="Helical" evidence="6">
    <location>
        <begin position="207"/>
        <end position="226"/>
    </location>
</feature>
<gene>
    <name evidence="7" type="ORF">OEV82_00995</name>
</gene>
<evidence type="ECO:0000256" key="3">
    <source>
        <dbReference type="ARBA" id="ARBA00022692"/>
    </source>
</evidence>
<name>A0ABT2WBH8_9BACI</name>
<organism evidence="7 8">
    <name type="scientific">Pallidibacillus thermolactis</name>
    <dbReference type="NCBI Taxonomy" id="251051"/>
    <lineage>
        <taxon>Bacteria</taxon>
        <taxon>Bacillati</taxon>
        <taxon>Bacillota</taxon>
        <taxon>Bacilli</taxon>
        <taxon>Bacillales</taxon>
        <taxon>Bacillaceae</taxon>
        <taxon>Pallidibacillus</taxon>
    </lineage>
</organism>
<accession>A0ABT2WBH8</accession>
<dbReference type="InterPro" id="IPR001851">
    <property type="entry name" value="ABC_transp_permease"/>
</dbReference>
<dbReference type="EMBL" id="JAOUSE010000002">
    <property type="protein sequence ID" value="MCU9593029.1"/>
    <property type="molecule type" value="Genomic_DNA"/>
</dbReference>
<comment type="caution">
    <text evidence="7">The sequence shown here is derived from an EMBL/GenBank/DDBJ whole genome shotgun (WGS) entry which is preliminary data.</text>
</comment>
<dbReference type="Proteomes" id="UP001208656">
    <property type="component" value="Unassembled WGS sequence"/>
</dbReference>
<keyword evidence="8" id="KW-1185">Reference proteome</keyword>
<evidence type="ECO:0000313" key="8">
    <source>
        <dbReference type="Proteomes" id="UP001208656"/>
    </source>
</evidence>
<dbReference type="CDD" id="cd06580">
    <property type="entry name" value="TM_PBP1_transp_TpRbsC_like"/>
    <property type="match status" value="1"/>
</dbReference>
<feature type="transmembrane region" description="Helical" evidence="6">
    <location>
        <begin position="158"/>
        <end position="177"/>
    </location>
</feature>